<keyword evidence="11" id="KW-0206">Cytoskeleton</keyword>
<keyword evidence="6" id="KW-0547">Nucleotide-binding</keyword>
<reference evidence="14" key="1">
    <citation type="submission" date="2021-02" db="EMBL/GenBank/DDBJ databases">
        <authorList>
            <person name="Dougan E. K."/>
            <person name="Rhodes N."/>
            <person name="Thang M."/>
            <person name="Chan C."/>
        </authorList>
    </citation>
    <scope>NUCLEOTIDE SEQUENCE</scope>
</reference>
<dbReference type="FunFam" id="1.10.287.2620:FF:000001">
    <property type="entry name" value="Cytoplasmic dynein heavy chain 1"/>
    <property type="match status" value="1"/>
</dbReference>
<proteinExistence type="inferred from homology"/>
<dbReference type="Gene3D" id="1.10.287.2620">
    <property type="match status" value="1"/>
</dbReference>
<keyword evidence="15" id="KW-1185">Reference proteome</keyword>
<sequence>MPKILACNELLPRGEVPSSFKELEALHARTLQTLDDFEKRRYSEWKLEVGEAAKRLHLRLLRRHDRTGLLKVNFDPALVRLLREVRFFLIYGLEVPDEALTIYSMVDTYRRWTSQLDHIVELYNSVLTDLLPVEEPLLEDRIMKMDNALAPGLTELKWSREDRIPDFIAGAMKVVSDVSAIVDIMKGNLRKISGILSQWCKDSMLERKRGAKPVSVEEFEQNHKARVGVRLMNMTDGGKEIHRYVKDSSESLKISKSAVTWKAYVDFVNNVVIEGFVSAIAVSLQYLCEILDPLIIARHEMLPLFDVKIELQGDEIVFDPPFEDEDTPSRTTLRHTIDGWLKDFFAMATVMVRLDSSMGDYLNEIKEHFQMQCLLSLVSELIDNTESKCLEYRENFMTHSFLWTDSVEKTFDRFLQEDPKELVEFFEGGMSFREIMHRIKVDLGPAIPPLDHFEKEVARFEHLKQELSMKKTPTDIHWLRIDAQPVKVTLVNCARRWEEKYTGFLRTFVEDRIASLSSFIDSVRMGLGPPSAAENPEDERLLYQTMTKIRDVKLARGAMQRLFHPLREQVQVLKKHHAPISEERWNSLEQAPAHWAEVDRAAFNEKEKILPLQNQEMQKIRVKIEGFREDVRNFRAEFLERCPFGSEHAVTGAYDKSYAIINEYYGKTMEIQARAEQFNDLELLFDMAMSDYRPLNDCLSNLVLLKNLWDLIVLVRETFSAWYTVPWEKIDTGQMLVTVRELAQQVRSAQKGLRAWPLYAWLQDEVKNMSAALPLVNELHSDTMRDRHWALLMAVTKKTFEKGPEFSFRHLLELELHHFSSDVYDIVDQSVKEAKIEGKLDGIRKTWSKMSVDFDNGREDCPLLADLSEVQTGP</sequence>
<dbReference type="EMBL" id="CAJNDS010002853">
    <property type="protein sequence ID" value="CAE7620058.1"/>
    <property type="molecule type" value="Genomic_DNA"/>
</dbReference>
<evidence type="ECO:0000313" key="15">
    <source>
        <dbReference type="Proteomes" id="UP000604046"/>
    </source>
</evidence>
<evidence type="ECO:0000256" key="6">
    <source>
        <dbReference type="ARBA" id="ARBA00022741"/>
    </source>
</evidence>
<comment type="caution">
    <text evidence="14">The sequence shown here is derived from an EMBL/GenBank/DDBJ whole genome shotgun (WGS) entry which is preliminary data.</text>
</comment>
<keyword evidence="8" id="KW-0243">Dynein</keyword>
<evidence type="ECO:0000256" key="1">
    <source>
        <dbReference type="ARBA" id="ARBA00004245"/>
    </source>
</evidence>
<evidence type="ECO:0000256" key="11">
    <source>
        <dbReference type="ARBA" id="ARBA00023212"/>
    </source>
</evidence>
<evidence type="ECO:0000259" key="13">
    <source>
        <dbReference type="Pfam" id="PF08393"/>
    </source>
</evidence>
<keyword evidence="4" id="KW-0493">Microtubule</keyword>
<dbReference type="PANTHER" id="PTHR46532">
    <property type="entry name" value="MALE FERTILITY FACTOR KL5"/>
    <property type="match status" value="1"/>
</dbReference>
<comment type="subcellular location">
    <subcellularLocation>
        <location evidence="1">Cytoplasm</location>
        <location evidence="1">Cytoskeleton</location>
    </subcellularLocation>
</comment>
<dbReference type="GO" id="GO:0007018">
    <property type="term" value="P:microtubule-based movement"/>
    <property type="evidence" value="ECO:0007669"/>
    <property type="project" value="InterPro"/>
</dbReference>
<evidence type="ECO:0000256" key="4">
    <source>
        <dbReference type="ARBA" id="ARBA00022701"/>
    </source>
</evidence>
<evidence type="ECO:0000259" key="12">
    <source>
        <dbReference type="Pfam" id="PF08385"/>
    </source>
</evidence>
<dbReference type="InterPro" id="IPR013602">
    <property type="entry name" value="Dynein_heavy_linker"/>
</dbReference>
<dbReference type="GO" id="GO:0032259">
    <property type="term" value="P:methylation"/>
    <property type="evidence" value="ECO:0007669"/>
    <property type="project" value="InterPro"/>
</dbReference>
<evidence type="ECO:0000256" key="10">
    <source>
        <dbReference type="ARBA" id="ARBA00023175"/>
    </source>
</evidence>
<accession>A0A812V5V5</accession>
<feature type="domain" description="Dynein heavy chain linker" evidence="13">
    <location>
        <begin position="695"/>
        <end position="872"/>
    </location>
</feature>
<protein>
    <submittedName>
        <fullName evidence="14">ODA4 protein</fullName>
    </submittedName>
</protein>
<dbReference type="InterPro" id="IPR013594">
    <property type="entry name" value="Dynein_heavy_tail"/>
</dbReference>
<keyword evidence="5" id="KW-0677">Repeat</keyword>
<dbReference type="Pfam" id="PF08385">
    <property type="entry name" value="DHC_N1"/>
    <property type="match status" value="1"/>
</dbReference>
<dbReference type="AlphaFoldDB" id="A0A812V5V5"/>
<keyword evidence="7" id="KW-0067">ATP-binding</keyword>
<name>A0A812V5V5_9DINO</name>
<dbReference type="GO" id="GO:0005874">
    <property type="term" value="C:microtubule"/>
    <property type="evidence" value="ECO:0007669"/>
    <property type="project" value="UniProtKB-KW"/>
</dbReference>
<dbReference type="GO" id="GO:0008168">
    <property type="term" value="F:methyltransferase activity"/>
    <property type="evidence" value="ECO:0007669"/>
    <property type="project" value="InterPro"/>
</dbReference>
<dbReference type="PROSITE" id="PS00092">
    <property type="entry name" value="N6_MTASE"/>
    <property type="match status" value="1"/>
</dbReference>
<evidence type="ECO:0000256" key="3">
    <source>
        <dbReference type="ARBA" id="ARBA00022490"/>
    </source>
</evidence>
<evidence type="ECO:0000256" key="7">
    <source>
        <dbReference type="ARBA" id="ARBA00022840"/>
    </source>
</evidence>
<evidence type="ECO:0000256" key="8">
    <source>
        <dbReference type="ARBA" id="ARBA00023017"/>
    </source>
</evidence>
<evidence type="ECO:0000256" key="5">
    <source>
        <dbReference type="ARBA" id="ARBA00022737"/>
    </source>
</evidence>
<comment type="similarity">
    <text evidence="2">Belongs to the dynein heavy chain family.</text>
</comment>
<keyword evidence="3" id="KW-0963">Cytoplasm</keyword>
<dbReference type="Proteomes" id="UP000604046">
    <property type="component" value="Unassembled WGS sequence"/>
</dbReference>
<dbReference type="OrthoDB" id="429180at2759"/>
<dbReference type="GO" id="GO:0005858">
    <property type="term" value="C:axonemal dynein complex"/>
    <property type="evidence" value="ECO:0007669"/>
    <property type="project" value="TreeGrafter"/>
</dbReference>
<keyword evidence="10" id="KW-0505">Motor protein</keyword>
<dbReference type="GO" id="GO:0005524">
    <property type="term" value="F:ATP binding"/>
    <property type="evidence" value="ECO:0007669"/>
    <property type="project" value="UniProtKB-KW"/>
</dbReference>
<keyword evidence="9" id="KW-0175">Coiled coil</keyword>
<evidence type="ECO:0000256" key="9">
    <source>
        <dbReference type="ARBA" id="ARBA00023054"/>
    </source>
</evidence>
<dbReference type="GO" id="GO:0003676">
    <property type="term" value="F:nucleic acid binding"/>
    <property type="evidence" value="ECO:0007669"/>
    <property type="project" value="InterPro"/>
</dbReference>
<organism evidence="14 15">
    <name type="scientific">Symbiodinium natans</name>
    <dbReference type="NCBI Taxonomy" id="878477"/>
    <lineage>
        <taxon>Eukaryota</taxon>
        <taxon>Sar</taxon>
        <taxon>Alveolata</taxon>
        <taxon>Dinophyceae</taxon>
        <taxon>Suessiales</taxon>
        <taxon>Symbiodiniaceae</taxon>
        <taxon>Symbiodinium</taxon>
    </lineage>
</organism>
<dbReference type="PANTHER" id="PTHR46532:SF11">
    <property type="entry name" value="DYNEIN AXONEMAL HEAVY CHAIN 12"/>
    <property type="match status" value="1"/>
</dbReference>
<feature type="domain" description="Dynein heavy chain tail" evidence="12">
    <location>
        <begin position="21"/>
        <end position="161"/>
    </location>
</feature>
<dbReference type="GO" id="GO:0051959">
    <property type="term" value="F:dynein light intermediate chain binding"/>
    <property type="evidence" value="ECO:0007669"/>
    <property type="project" value="InterPro"/>
</dbReference>
<dbReference type="GO" id="GO:0045505">
    <property type="term" value="F:dynein intermediate chain binding"/>
    <property type="evidence" value="ECO:0007669"/>
    <property type="project" value="InterPro"/>
</dbReference>
<dbReference type="InterPro" id="IPR026983">
    <property type="entry name" value="DHC"/>
</dbReference>
<gene>
    <name evidence="14" type="primary">ODA4</name>
    <name evidence="14" type="ORF">SNAT2548_LOCUS35242</name>
</gene>
<evidence type="ECO:0000313" key="14">
    <source>
        <dbReference type="EMBL" id="CAE7620058.1"/>
    </source>
</evidence>
<dbReference type="Pfam" id="PF08393">
    <property type="entry name" value="DHC_N2"/>
    <property type="match status" value="1"/>
</dbReference>
<evidence type="ECO:0000256" key="2">
    <source>
        <dbReference type="ARBA" id="ARBA00008887"/>
    </source>
</evidence>
<dbReference type="InterPro" id="IPR002052">
    <property type="entry name" value="DNA_methylase_N6_adenine_CS"/>
</dbReference>